<keyword evidence="1" id="KW-0472">Membrane</keyword>
<organismHost>
    <name type="scientific">Synchiropus splendidus</name>
    <name type="common">Mandarinfish</name>
    <name type="synonym">Callionymus splendidus</name>
    <dbReference type="NCBI Taxonomy" id="270530"/>
</organismHost>
<evidence type="ECO:0000313" key="3">
    <source>
        <dbReference type="EMBL" id="QPO16297.1"/>
    </source>
</evidence>
<feature type="transmembrane region" description="Helical" evidence="1">
    <location>
        <begin position="119"/>
        <end position="138"/>
    </location>
</feature>
<name>A0A140G0M9_ISKNV</name>
<reference evidence="2" key="1">
    <citation type="submission" date="2015-09" db="EMBL/GenBank/DDBJ databases">
        <authorList>
            <person name="Jackson K.R."/>
            <person name="Lunt B.L."/>
            <person name="Fisher J.N.B."/>
            <person name="Gardner A.V."/>
            <person name="Bailey M.E."/>
            <person name="Deus L.M."/>
            <person name="Earl A.S."/>
            <person name="Gibby P.D."/>
            <person name="Hartmann K.A."/>
            <person name="Liu J.E."/>
            <person name="Manci A.M."/>
            <person name="Nielsen D.A."/>
            <person name="Solomon M.B."/>
            <person name="Breakwell D.P."/>
            <person name="Burnett S.H."/>
            <person name="Grose J.H."/>
        </authorList>
    </citation>
    <scope>NUCLEOTIDE SEQUENCE [LARGE SCALE GENOMIC DNA]</scope>
    <source>
        <strain evidence="2">RSIV-Ku</strain>
    </source>
</reference>
<evidence type="ECO:0000313" key="5">
    <source>
        <dbReference type="EMBL" id="QQZ00503.1"/>
    </source>
</evidence>
<dbReference type="EMBL" id="MT128667">
    <property type="protein sequence ID" value="QQZ00599.1"/>
    <property type="molecule type" value="Genomic_DNA"/>
</dbReference>
<reference evidence="11 12" key="3">
    <citation type="submission" date="2020-03" db="EMBL/GenBank/DDBJ databases">
        <authorList>
            <person name="Kayansamruaj P."/>
        </authorList>
    </citation>
    <scope>NUCLEOTIDE SEQUENCE [LARGE SCALE GENOMIC DNA]</scope>
    <source>
        <strain evidence="5">KU1</strain>
        <strain evidence="6">KU2</strain>
    </source>
</reference>
<evidence type="ECO:0000313" key="4">
    <source>
        <dbReference type="EMBL" id="QPO16417.1"/>
    </source>
</evidence>
<organism evidence="2 9">
    <name type="scientific">Infectious spleen and kidney necrosis virus</name>
    <name type="common">ISKNV</name>
    <dbReference type="NCBI Taxonomy" id="180170"/>
    <lineage>
        <taxon>Viruses</taxon>
        <taxon>Varidnaviria</taxon>
        <taxon>Bamfordvirae</taxon>
        <taxon>Nucleocytoviricota</taxon>
        <taxon>Megaviricetes</taxon>
        <taxon>Pimascovirales</taxon>
        <taxon>Pimascovirales incertae sedis</taxon>
        <taxon>Iridoviridae</taxon>
        <taxon>Alphairidovirinae</taxon>
        <taxon>Megalocytivirus</taxon>
        <taxon>Megalocytivirus pagrus1</taxon>
    </lineage>
</organism>
<accession>A0A140G0M9</accession>
<evidence type="ECO:0000313" key="2">
    <source>
        <dbReference type="EMBL" id="AMM04462.1"/>
    </source>
</evidence>
<dbReference type="KEGG" id="vg:935353"/>
<dbReference type="EMBL" id="MW273353">
    <property type="protein sequence ID" value="QPO16297.1"/>
    <property type="molecule type" value="Genomic_DNA"/>
</dbReference>
<dbReference type="Proteomes" id="UP000693973">
    <property type="component" value="Segment"/>
</dbReference>
<proteinExistence type="predicted"/>
<reference evidence="7" key="7">
    <citation type="submission" date="2021-01" db="EMBL/GenBank/DDBJ databases">
        <authorList>
            <person name="Fusianto C.K."/>
            <person name="Hick P.M."/>
            <person name="Murwantoko M."/>
            <person name="Herlambang A."/>
            <person name="Whittington R.J."/>
            <person name="Becker J.A."/>
        </authorList>
    </citation>
    <scope>NUCLEOTIDE SEQUENCE</scope>
    <source>
        <strain evidence="8">Bali/ Hybrid-grouper/2016/SVC-18-072</strain>
        <strain evidence="7">Bali/Hybrid-grouper/2016/SVC-18-009</strain>
    </source>
</reference>
<reference evidence="10" key="5">
    <citation type="submission" date="2020-11" db="EMBL/GenBank/DDBJ databases">
        <title>Complete Genome Sequences of Infectious Spleen and Kidney Necrosis Virus Isolated from Farmed Albino Rainbow Sharks Epalzeorhynchos frenatus in the United States.</title>
        <authorList>
            <person name="Koda S.A."/>
            <person name="Subramaniam K."/>
            <person name="Pouder D.B."/>
            <person name="Yanong R.P."/>
            <person name="Frasca S.Jr."/>
            <person name="Popov V.L."/>
            <person name="Waltzek T.B."/>
        </authorList>
    </citation>
    <scope>NUCLEOTIDE SEQUENCE [LARGE SCALE GENOMIC DNA]</scope>
</reference>
<dbReference type="Proteomes" id="UP000594914">
    <property type="component" value="Genome"/>
</dbReference>
<evidence type="ECO:0000313" key="10">
    <source>
        <dbReference type="Proteomes" id="UP000595028"/>
    </source>
</evidence>
<reference evidence="7" key="6">
    <citation type="journal article" date="2021" name="Aquac Rep">
        <title>Outbreak investigation attributes Infectious spleen and kidney necrosis virus as a necessary cause of a mortality epidemic in farmed grouper (Epinephelus spp.) in Bali, Indonesia.</title>
        <authorList>
            <person name="Fusianto C."/>
            <person name="Hick P.M."/>
            <person name="Murwantoko"/>
            <person name="Herlambang A."/>
            <person name="Whittington R.J."/>
            <person name="Becker J.A."/>
        </authorList>
    </citation>
    <scope>NUCLEOTIDE SEQUENCE</scope>
    <source>
        <strain evidence="8">Bali/ Hybrid-grouper/2016/SVC-18-072</strain>
        <strain evidence="7">Bali/Hybrid-grouper/2016/SVC-18-009</strain>
    </source>
</reference>
<dbReference type="EMBL" id="MT128666">
    <property type="protein sequence ID" value="QQZ00503.1"/>
    <property type="molecule type" value="Genomic_DNA"/>
</dbReference>
<dbReference type="EMBL" id="MW273354">
    <property type="protein sequence ID" value="QPO16417.1"/>
    <property type="molecule type" value="Genomic_DNA"/>
</dbReference>
<dbReference type="EMBL" id="MW464172">
    <property type="protein sequence ID" value="QXE50743.1"/>
    <property type="molecule type" value="Genomic_DNA"/>
</dbReference>
<gene>
    <name evidence="3" type="primary">ORF49</name>
    <name evidence="7" type="synonym">50</name>
    <name evidence="5" type="ORF">IJGMMPBP_00050</name>
    <name evidence="6" type="ORF">NIDBEMMG_00024</name>
</gene>
<dbReference type="Proteomes" id="UP000152407">
    <property type="component" value="Segment"/>
</dbReference>
<evidence type="ECO:0000256" key="1">
    <source>
        <dbReference type="SAM" id="Phobius"/>
    </source>
</evidence>
<dbReference type="Proteomes" id="UP000595028">
    <property type="component" value="Segment"/>
</dbReference>
<dbReference type="RefSeq" id="NP_612272.1">
    <property type="nucleotide sequence ID" value="NC_003494.1"/>
</dbReference>
<evidence type="ECO:0000313" key="8">
    <source>
        <dbReference type="EMBL" id="QXE50865.1"/>
    </source>
</evidence>
<protein>
    <submittedName>
        <fullName evidence="7">ORF050</fullName>
    </submittedName>
    <submittedName>
        <fullName evidence="2">ORF058L</fullName>
    </submittedName>
</protein>
<keyword evidence="1" id="KW-0812">Transmembrane</keyword>
<evidence type="ECO:0000313" key="12">
    <source>
        <dbReference type="Proteomes" id="UP000596428"/>
    </source>
</evidence>
<sequence>MYPECPGMEECLIDLFAKHGYTWWFRRVMFAYNRDKIHTPVPVTPNLYAHVLREICDSDNPALTYATFIAMCAVTCGTATKDCAVQCANALANDQGFQAIGWARLYRYMTEELPDHFETVGALCIACVFFGSTVYMCARLMK</sequence>
<evidence type="ECO:0000313" key="6">
    <source>
        <dbReference type="EMBL" id="QQZ00599.1"/>
    </source>
</evidence>
<keyword evidence="1" id="KW-1133">Transmembrane helix</keyword>
<dbReference type="Proteomes" id="UP000596309">
    <property type="component" value="Segment"/>
</dbReference>
<dbReference type="EMBL" id="KT781098">
    <property type="protein sequence ID" value="AMM04462.1"/>
    <property type="molecule type" value="Genomic_DNA"/>
</dbReference>
<organismHost>
    <name type="scientific">Siniperca chuatsi</name>
    <name type="common">Mandarin fish</name>
    <dbReference type="NCBI Taxonomy" id="119488"/>
</organismHost>
<evidence type="ECO:0000313" key="11">
    <source>
        <dbReference type="Proteomes" id="UP000596309"/>
    </source>
</evidence>
<dbReference type="Proteomes" id="UP000596428">
    <property type="component" value="Segment"/>
</dbReference>
<reference evidence="9" key="2">
    <citation type="submission" date="2015-09" db="EMBL/GenBank/DDBJ databases">
        <authorList>
            <person name="Wen C.-M."/>
            <person name="Hong J.-R."/>
        </authorList>
    </citation>
    <scope>NUCLEOTIDE SEQUENCE [LARGE SCALE GENOMIC DNA]</scope>
</reference>
<evidence type="ECO:0000313" key="7">
    <source>
        <dbReference type="EMBL" id="QXE50743.1"/>
    </source>
</evidence>
<evidence type="ECO:0000313" key="9">
    <source>
        <dbReference type="Proteomes" id="UP000152407"/>
    </source>
</evidence>
<reference evidence="3" key="4">
    <citation type="submission" date="2020-11" db="EMBL/GenBank/DDBJ databases">
        <title>Complete Genome Sequences of Infectious Spleen and Kidney Necrosis Virus Isolated from Farmed Albino Rainbow Sharks Epalzeorhynchos frenatus in the United States.</title>
        <authorList>
            <person name="Koda S.A."/>
            <person name="Subramaniam K."/>
            <person name="Pouder D.B."/>
            <person name="Yanong R.P."/>
            <person name="Frasca S. Jr"/>
            <person name="Popov V.L."/>
            <person name="Waltzek T.B."/>
        </authorList>
    </citation>
    <scope>NUCLEOTIDE SEQUENCE</scope>
    <source>
        <strain evidence="3">EFIV-2018</strain>
        <strain evidence="4">EFIV-2019</strain>
    </source>
</reference>
<dbReference type="EMBL" id="MW557381">
    <property type="protein sequence ID" value="QXE50865.1"/>
    <property type="molecule type" value="Genomic_DNA"/>
</dbReference>
<dbReference type="Proteomes" id="UP000693957">
    <property type="component" value="Segment"/>
</dbReference>